<protein>
    <recommendedName>
        <fullName evidence="4">Pentapeptide repeat family protein</fullName>
    </recommendedName>
</protein>
<accession>A4A1U6</accession>
<keyword evidence="1" id="KW-0472">Membrane</keyword>
<gene>
    <name evidence="2" type="ORF">DSM3645_13340</name>
</gene>
<evidence type="ECO:0000313" key="3">
    <source>
        <dbReference type="Proteomes" id="UP000004358"/>
    </source>
</evidence>
<keyword evidence="1" id="KW-1133">Transmembrane helix</keyword>
<evidence type="ECO:0000313" key="2">
    <source>
        <dbReference type="EMBL" id="EAQ77236.1"/>
    </source>
</evidence>
<keyword evidence="1" id="KW-0812">Transmembrane</keyword>
<dbReference type="SUPFAM" id="SSF141571">
    <property type="entry name" value="Pentapeptide repeat-like"/>
    <property type="match status" value="1"/>
</dbReference>
<dbReference type="Gene3D" id="2.160.20.80">
    <property type="entry name" value="E3 ubiquitin-protein ligase SopA"/>
    <property type="match status" value="2"/>
</dbReference>
<proteinExistence type="predicted"/>
<dbReference type="eggNOG" id="COG1357">
    <property type="taxonomic scope" value="Bacteria"/>
</dbReference>
<dbReference type="InterPro" id="IPR001646">
    <property type="entry name" value="5peptide_repeat"/>
</dbReference>
<dbReference type="PANTHER" id="PTHR14136">
    <property type="entry name" value="BTB_POZ DOMAIN-CONTAINING PROTEIN KCTD9"/>
    <property type="match status" value="1"/>
</dbReference>
<evidence type="ECO:0008006" key="4">
    <source>
        <dbReference type="Google" id="ProtNLM"/>
    </source>
</evidence>
<dbReference type="STRING" id="314230.DSM3645_13340"/>
<dbReference type="EMBL" id="AANZ01000038">
    <property type="protein sequence ID" value="EAQ77236.1"/>
    <property type="molecule type" value="Genomic_DNA"/>
</dbReference>
<sequence length="586" mass="65564">MAVGDRLTRRAARTKANMNSQPGGAIFTETRRASRAPYNEGVLEPASLAELRRRHPNFSGDWSHLARLEAELALESGSAERFARWNRWRLEQPAVDNPRFEPVHLEGASYRRADFRGANLDGAFFCQAQLPGCDLREVSGKQANFQDVNFARADLSRSDFTGAQLAEADLSGVTAVAAQWKLANFSGAQLAEADCRHCDLQGAQLAKARMPRINLTDADCSGAQLRLADLNEGTLEQTNFAGADLDEANLHYANGHNANFAGAKLDNADLTGSSCLGANFTRASFHGAILRQANLGRCQLTAVQGLLLDETFLAGDEFTSQAQDPWNTLLQTYTWRRLPIMAAWMLLFFAPFLLRPSIPTPREMIEPTPDASFLQLQEAAKKLPLQSPEFERFAVDRYYALLPRIASAENWPMQFWLVLGGAEGLIFWLGTILIVAAIWQRGILNVYVARLRQKAKMFRRTPSLAEYCGQFHGPAEEDQGGAAAAIYHWLAGHLTERVRMTGGDIVRFRPLRLFALPSWIHQILSRWKKLWNKMLPDWVKTPPPASLAEVFGVYRMHRVNRMLIWASFTLVAFVWLRLAAMAYLGM</sequence>
<reference evidence="2 3" key="1">
    <citation type="submission" date="2006-02" db="EMBL/GenBank/DDBJ databases">
        <authorList>
            <person name="Amann R."/>
            <person name="Ferriera S."/>
            <person name="Johnson J."/>
            <person name="Kravitz S."/>
            <person name="Halpern A."/>
            <person name="Remington K."/>
            <person name="Beeson K."/>
            <person name="Tran B."/>
            <person name="Rogers Y.-H."/>
            <person name="Friedman R."/>
            <person name="Venter J.C."/>
        </authorList>
    </citation>
    <scope>NUCLEOTIDE SEQUENCE [LARGE SCALE GENOMIC DNA]</scope>
    <source>
        <strain evidence="2 3">DSM 3645</strain>
    </source>
</reference>
<dbReference type="HOGENOM" id="CLU_465161_0_0_0"/>
<name>A4A1U6_9BACT</name>
<dbReference type="Pfam" id="PF00805">
    <property type="entry name" value="Pentapeptide"/>
    <property type="match status" value="4"/>
</dbReference>
<dbReference type="PANTHER" id="PTHR14136:SF17">
    <property type="entry name" value="BTB_POZ DOMAIN-CONTAINING PROTEIN KCTD9"/>
    <property type="match status" value="1"/>
</dbReference>
<evidence type="ECO:0000256" key="1">
    <source>
        <dbReference type="SAM" id="Phobius"/>
    </source>
</evidence>
<feature type="transmembrane region" description="Helical" evidence="1">
    <location>
        <begin position="563"/>
        <end position="584"/>
    </location>
</feature>
<organism evidence="2 3">
    <name type="scientific">Blastopirellula marina DSM 3645</name>
    <dbReference type="NCBI Taxonomy" id="314230"/>
    <lineage>
        <taxon>Bacteria</taxon>
        <taxon>Pseudomonadati</taxon>
        <taxon>Planctomycetota</taxon>
        <taxon>Planctomycetia</taxon>
        <taxon>Pirellulales</taxon>
        <taxon>Pirellulaceae</taxon>
        <taxon>Blastopirellula</taxon>
    </lineage>
</organism>
<dbReference type="InterPro" id="IPR051082">
    <property type="entry name" value="Pentapeptide-BTB/POZ_domain"/>
</dbReference>
<comment type="caution">
    <text evidence="2">The sequence shown here is derived from an EMBL/GenBank/DDBJ whole genome shotgun (WGS) entry which is preliminary data.</text>
</comment>
<dbReference type="OrthoDB" id="230896at2"/>
<dbReference type="Proteomes" id="UP000004358">
    <property type="component" value="Unassembled WGS sequence"/>
</dbReference>
<dbReference type="AlphaFoldDB" id="A4A1U6"/>
<feature type="transmembrane region" description="Helical" evidence="1">
    <location>
        <begin position="425"/>
        <end position="449"/>
    </location>
</feature>